<dbReference type="RefSeq" id="WP_160782162.1">
    <property type="nucleotide sequence ID" value="NZ_CP016907.1"/>
</dbReference>
<keyword evidence="4" id="KW-1185">Reference proteome</keyword>
<reference evidence="2 4" key="2">
    <citation type="submission" date="2016-10" db="EMBL/GenBank/DDBJ databases">
        <authorList>
            <person name="Varghese N."/>
            <person name="Submissions S."/>
        </authorList>
    </citation>
    <scope>NUCLEOTIDE SEQUENCE [LARGE SCALE GENOMIC DNA]</scope>
    <source>
        <strain evidence="2 4">CGMCC 1.6859</strain>
    </source>
</reference>
<gene>
    <name evidence="1" type="ORF">BB050_02780</name>
    <name evidence="2" type="ORF">SAMN02927916_2813</name>
</gene>
<dbReference type="Proteomes" id="UP000199307">
    <property type="component" value="Unassembled WGS sequence"/>
</dbReference>
<accession>A0AAC9GIT9</accession>
<evidence type="ECO:0000313" key="3">
    <source>
        <dbReference type="Proteomes" id="UP000093276"/>
    </source>
</evidence>
<proteinExistence type="predicted"/>
<dbReference type="AlphaFoldDB" id="A0AAC9GIT9"/>
<protein>
    <submittedName>
        <fullName evidence="1">Uncharacterized protein</fullName>
    </submittedName>
</protein>
<sequence>MNNLYFKIIAIVILISFNYSCDALCNDEDSPSAKKEAAVLKKADSLNVSITD</sequence>
<reference evidence="1 3" key="1">
    <citation type="submission" date="2016-08" db="EMBL/GenBank/DDBJ databases">
        <title>Complete genome sequence of Flavobacterium johnsoniae strain GSE09, a volatile-producing biocontrol agent isolated from cucumber (Cucumis sativus).</title>
        <authorList>
            <person name="Jeong J.-J."/>
            <person name="Oh J.Y."/>
            <person name="Jim Y.J."/>
            <person name="Sang M.K."/>
            <person name="Kim K.D."/>
        </authorList>
    </citation>
    <scope>NUCLEOTIDE SEQUENCE [LARGE SCALE GENOMIC DNA]</scope>
    <source>
        <strain evidence="1 3">GSE09</strain>
    </source>
</reference>
<evidence type="ECO:0000313" key="2">
    <source>
        <dbReference type="EMBL" id="SCY65814.1"/>
    </source>
</evidence>
<dbReference type="EMBL" id="CP016907">
    <property type="protein sequence ID" value="AOC95875.1"/>
    <property type="molecule type" value="Genomic_DNA"/>
</dbReference>
<organism evidence="1 3">
    <name type="scientific">Flavobacterium anhuiense</name>
    <dbReference type="NCBI Taxonomy" id="459526"/>
    <lineage>
        <taxon>Bacteria</taxon>
        <taxon>Pseudomonadati</taxon>
        <taxon>Bacteroidota</taxon>
        <taxon>Flavobacteriia</taxon>
        <taxon>Flavobacteriales</taxon>
        <taxon>Flavobacteriaceae</taxon>
        <taxon>Flavobacterium</taxon>
    </lineage>
</organism>
<dbReference type="KEGG" id="fjg:BB050_02780"/>
<dbReference type="EMBL" id="FMVC01000004">
    <property type="protein sequence ID" value="SCY65814.1"/>
    <property type="molecule type" value="Genomic_DNA"/>
</dbReference>
<dbReference type="GeneID" id="301552798"/>
<dbReference type="Proteomes" id="UP000093276">
    <property type="component" value="Chromosome"/>
</dbReference>
<evidence type="ECO:0000313" key="1">
    <source>
        <dbReference type="EMBL" id="AOC95875.1"/>
    </source>
</evidence>
<evidence type="ECO:0000313" key="4">
    <source>
        <dbReference type="Proteomes" id="UP000199307"/>
    </source>
</evidence>
<name>A0AAC9GIT9_9FLAO</name>